<dbReference type="EMBL" id="QWIO01002490">
    <property type="protein sequence ID" value="RMY54943.1"/>
    <property type="molecule type" value="Genomic_DNA"/>
</dbReference>
<protein>
    <submittedName>
        <fullName evidence="2">Uncharacterized protein</fullName>
    </submittedName>
</protein>
<sequence>MHGPSVQVSLLLLVSTALSTANGKPLVSRTPTGQQIVSFTDENAVKFDNLDAGTGLGRYPNSLDSLGAYSLLYYDNLAVVNITADLAGLKPFSKPNVLGYDAESVSQGQQIMTSEFDDSITDYFNLKSFYFGCVLTDVGDVGPVPIPCSMSVIGFRDEERAASQIVTFQPDGSVSNLHAASPLNFRYQDVDRVTFDVVYADRELDFAVLFDNFEYDVVLKQGAQL</sequence>
<gene>
    <name evidence="2" type="ORF">D0864_13870</name>
</gene>
<evidence type="ECO:0000313" key="2">
    <source>
        <dbReference type="EMBL" id="RMY54943.1"/>
    </source>
</evidence>
<keyword evidence="1" id="KW-0732">Signal</keyword>
<reference evidence="2 3" key="1">
    <citation type="journal article" date="2018" name="BMC Genomics">
        <title>Genomic evidence for intraspecific hybridization in a clonal and extremely halotolerant yeast.</title>
        <authorList>
            <person name="Gostincar C."/>
            <person name="Stajich J.E."/>
            <person name="Zupancic J."/>
            <person name="Zalar P."/>
            <person name="Gunde-Cimerman N."/>
        </authorList>
    </citation>
    <scope>NUCLEOTIDE SEQUENCE [LARGE SCALE GENOMIC DNA]</scope>
    <source>
        <strain evidence="2 3">EXF-10513</strain>
    </source>
</reference>
<feature type="signal peptide" evidence="1">
    <location>
        <begin position="1"/>
        <end position="23"/>
    </location>
</feature>
<evidence type="ECO:0000256" key="1">
    <source>
        <dbReference type="SAM" id="SignalP"/>
    </source>
</evidence>
<feature type="chain" id="PRO_5018288882" evidence="1">
    <location>
        <begin position="24"/>
        <end position="225"/>
    </location>
</feature>
<comment type="caution">
    <text evidence="2">The sequence shown here is derived from an EMBL/GenBank/DDBJ whole genome shotgun (WGS) entry which is preliminary data.</text>
</comment>
<name>A0A3M7CSF2_HORWE</name>
<dbReference type="Proteomes" id="UP000269539">
    <property type="component" value="Unassembled WGS sequence"/>
</dbReference>
<accession>A0A3M7CSF2</accession>
<proteinExistence type="predicted"/>
<organism evidence="2 3">
    <name type="scientific">Hortaea werneckii</name>
    <name type="common">Black yeast</name>
    <name type="synonym">Cladosporium werneckii</name>
    <dbReference type="NCBI Taxonomy" id="91943"/>
    <lineage>
        <taxon>Eukaryota</taxon>
        <taxon>Fungi</taxon>
        <taxon>Dikarya</taxon>
        <taxon>Ascomycota</taxon>
        <taxon>Pezizomycotina</taxon>
        <taxon>Dothideomycetes</taxon>
        <taxon>Dothideomycetidae</taxon>
        <taxon>Mycosphaerellales</taxon>
        <taxon>Teratosphaeriaceae</taxon>
        <taxon>Hortaea</taxon>
    </lineage>
</organism>
<evidence type="ECO:0000313" key="3">
    <source>
        <dbReference type="Proteomes" id="UP000269539"/>
    </source>
</evidence>
<dbReference type="AlphaFoldDB" id="A0A3M7CSF2"/>